<accession>T1IBG6</accession>
<protein>
    <submittedName>
        <fullName evidence="3">Arrestin_N domain-containing protein</fullName>
    </submittedName>
</protein>
<evidence type="ECO:0000259" key="2">
    <source>
        <dbReference type="Pfam" id="PF00339"/>
    </source>
</evidence>
<dbReference type="InterPro" id="IPR014756">
    <property type="entry name" value="Ig_E-set"/>
</dbReference>
<dbReference type="SUPFAM" id="SSF81296">
    <property type="entry name" value="E set domains"/>
    <property type="match status" value="2"/>
</dbReference>
<dbReference type="EMBL" id="ACPB03005690">
    <property type="status" value="NOT_ANNOTATED_CDS"/>
    <property type="molecule type" value="Genomic_DNA"/>
</dbReference>
<dbReference type="EnsemblMetazoa" id="RPRC013636-RA">
    <property type="protein sequence ID" value="RPRC013636-PA"/>
    <property type="gene ID" value="RPRC013636"/>
</dbReference>
<dbReference type="GO" id="GO:0005737">
    <property type="term" value="C:cytoplasm"/>
    <property type="evidence" value="ECO:0007669"/>
    <property type="project" value="TreeGrafter"/>
</dbReference>
<evidence type="ECO:0000313" key="3">
    <source>
        <dbReference type="EnsemblMetazoa" id="RPRC013636-PA"/>
    </source>
</evidence>
<dbReference type="Pfam" id="PF00339">
    <property type="entry name" value="Arrestin_N"/>
    <property type="match status" value="1"/>
</dbReference>
<dbReference type="VEuPathDB" id="VectorBase:RPRC013636"/>
<reference evidence="3" key="1">
    <citation type="submission" date="2015-05" db="UniProtKB">
        <authorList>
            <consortium name="EnsemblMetazoa"/>
        </authorList>
    </citation>
    <scope>IDENTIFICATION</scope>
</reference>
<dbReference type="EMBL" id="ACPB03005691">
    <property type="status" value="NOT_ANNOTATED_CDS"/>
    <property type="molecule type" value="Genomic_DNA"/>
</dbReference>
<dbReference type="Gene3D" id="2.60.40.640">
    <property type="match status" value="2"/>
</dbReference>
<dbReference type="AlphaFoldDB" id="T1IBG6"/>
<comment type="similarity">
    <text evidence="1">Belongs to the arrestin family.</text>
</comment>
<evidence type="ECO:0000313" key="4">
    <source>
        <dbReference type="Proteomes" id="UP000015103"/>
    </source>
</evidence>
<sequence>MKNLYKAVTVKFIGEACVSVPEGVSEERASSKKRRNVTNKICPIVNESGKDEGWVKAKGSPHKSKKSFKLPSKNKFSAQEKYFYHNEYLYGHKYSSYREQLWAGSHVFPFQFTLPAQLPSSFNGRFGYVRYYCETTLLRWKLKDTRRVYFSVTNVADINNEAKAESGCEEQKTTNSCLFCCPRGTIVASAELRRRGFAPGEVAPLLVEIHNMSNSTISSLKAVIIQVISDNEYIKLVVM</sequence>
<dbReference type="InterPro" id="IPR011021">
    <property type="entry name" value="Arrestin-like_N"/>
</dbReference>
<dbReference type="InParanoid" id="T1IBG6"/>
<dbReference type="PANTHER" id="PTHR11188">
    <property type="entry name" value="ARRESTIN DOMAIN CONTAINING PROTEIN"/>
    <property type="match status" value="1"/>
</dbReference>
<feature type="domain" description="Arrestin-like N-terminal" evidence="2">
    <location>
        <begin position="66"/>
        <end position="159"/>
    </location>
</feature>
<dbReference type="InterPro" id="IPR050357">
    <property type="entry name" value="Arrestin_domain-protein"/>
</dbReference>
<dbReference type="EMBL" id="ACPB03005692">
    <property type="status" value="NOT_ANNOTATED_CDS"/>
    <property type="molecule type" value="Genomic_DNA"/>
</dbReference>
<dbReference type="PANTHER" id="PTHR11188:SF176">
    <property type="entry name" value="ARRESTIN DOMAIN-CONTAINING PROTEIN 1"/>
    <property type="match status" value="1"/>
</dbReference>
<name>T1IBG6_RHOPR</name>
<proteinExistence type="inferred from homology"/>
<dbReference type="STRING" id="13249.T1IBG6"/>
<organism evidence="3 4">
    <name type="scientific">Rhodnius prolixus</name>
    <name type="common">Triatomid bug</name>
    <dbReference type="NCBI Taxonomy" id="13249"/>
    <lineage>
        <taxon>Eukaryota</taxon>
        <taxon>Metazoa</taxon>
        <taxon>Ecdysozoa</taxon>
        <taxon>Arthropoda</taxon>
        <taxon>Hexapoda</taxon>
        <taxon>Insecta</taxon>
        <taxon>Pterygota</taxon>
        <taxon>Neoptera</taxon>
        <taxon>Paraneoptera</taxon>
        <taxon>Hemiptera</taxon>
        <taxon>Heteroptera</taxon>
        <taxon>Panheteroptera</taxon>
        <taxon>Cimicomorpha</taxon>
        <taxon>Reduviidae</taxon>
        <taxon>Triatominae</taxon>
        <taxon>Rhodnius</taxon>
    </lineage>
</organism>
<dbReference type="eggNOG" id="KOG3780">
    <property type="taxonomic scope" value="Eukaryota"/>
</dbReference>
<evidence type="ECO:0000256" key="1">
    <source>
        <dbReference type="ARBA" id="ARBA00005298"/>
    </source>
</evidence>
<dbReference type="InterPro" id="IPR014752">
    <property type="entry name" value="Arrestin-like_C"/>
</dbReference>
<dbReference type="OMA" id="CPIVNES"/>
<dbReference type="HOGENOM" id="CLU_1162405_0_0_1"/>
<keyword evidence="4" id="KW-1185">Reference proteome</keyword>
<dbReference type="Proteomes" id="UP000015103">
    <property type="component" value="Unassembled WGS sequence"/>
</dbReference>
<dbReference type="GO" id="GO:0015031">
    <property type="term" value="P:protein transport"/>
    <property type="evidence" value="ECO:0007669"/>
    <property type="project" value="TreeGrafter"/>
</dbReference>